<keyword evidence="3" id="KW-1185">Reference proteome</keyword>
<gene>
    <name evidence="2" type="ORF">NDU88_005143</name>
</gene>
<dbReference type="AlphaFoldDB" id="A0AAV7WA82"/>
<name>A0AAV7WA82_PLEWA</name>
<feature type="region of interest" description="Disordered" evidence="1">
    <location>
        <begin position="192"/>
        <end position="215"/>
    </location>
</feature>
<dbReference type="InterPro" id="IPR042566">
    <property type="entry name" value="L1_C"/>
</dbReference>
<sequence length="286" mass="33140">MQAFLGSVLPKLTSLDFDPPLEFQRAHRVGPKHSVTSLRPRPIIACLLRHNHARQILQTALKQGPFRIGQHDIRITADYSKDTNERRKAFLALRPRLRQMGMKFGLFDPARMWVTNNSRSKDFYNPDELSLFLDSFQHQPMDSTNPDCSQDTRRENEGGGLLPPGPEKEGPLHHDTDLNQRGRDAMRLARLHDDRVGQPRSRRKKNQPTTCRGNPTRQIRVHWFPWERPRRPGCVSLQFTYLGFLIFLLPVFPGSRSRFPEAIDLEGGRKENDKINEEKNHKTQTL</sequence>
<dbReference type="Proteomes" id="UP001066276">
    <property type="component" value="Chromosome 1_2"/>
</dbReference>
<evidence type="ECO:0000313" key="2">
    <source>
        <dbReference type="EMBL" id="KAJ1209770.1"/>
    </source>
</evidence>
<evidence type="ECO:0000313" key="3">
    <source>
        <dbReference type="Proteomes" id="UP001066276"/>
    </source>
</evidence>
<reference evidence="2" key="1">
    <citation type="journal article" date="2022" name="bioRxiv">
        <title>Sequencing and chromosome-scale assembly of the giantPleurodeles waltlgenome.</title>
        <authorList>
            <person name="Brown T."/>
            <person name="Elewa A."/>
            <person name="Iarovenko S."/>
            <person name="Subramanian E."/>
            <person name="Araus A.J."/>
            <person name="Petzold A."/>
            <person name="Susuki M."/>
            <person name="Suzuki K.-i.T."/>
            <person name="Hayashi T."/>
            <person name="Toyoda A."/>
            <person name="Oliveira C."/>
            <person name="Osipova E."/>
            <person name="Leigh N.D."/>
            <person name="Simon A."/>
            <person name="Yun M.H."/>
        </authorList>
    </citation>
    <scope>NUCLEOTIDE SEQUENCE</scope>
    <source>
        <strain evidence="2">20211129_DDA</strain>
        <tissue evidence="2">Liver</tissue>
    </source>
</reference>
<proteinExistence type="predicted"/>
<dbReference type="Gene3D" id="3.30.250.20">
    <property type="entry name" value="L1 transposable element, C-terminal domain"/>
    <property type="match status" value="1"/>
</dbReference>
<dbReference type="EMBL" id="JANPWB010000002">
    <property type="protein sequence ID" value="KAJ1209770.1"/>
    <property type="molecule type" value="Genomic_DNA"/>
</dbReference>
<feature type="compositionally biased region" description="Polar residues" evidence="1">
    <location>
        <begin position="138"/>
        <end position="149"/>
    </location>
</feature>
<evidence type="ECO:0000256" key="1">
    <source>
        <dbReference type="SAM" id="MobiDB-lite"/>
    </source>
</evidence>
<protein>
    <submittedName>
        <fullName evidence="2">Uncharacterized protein</fullName>
    </submittedName>
</protein>
<organism evidence="2 3">
    <name type="scientific">Pleurodeles waltl</name>
    <name type="common">Iberian ribbed newt</name>
    <dbReference type="NCBI Taxonomy" id="8319"/>
    <lineage>
        <taxon>Eukaryota</taxon>
        <taxon>Metazoa</taxon>
        <taxon>Chordata</taxon>
        <taxon>Craniata</taxon>
        <taxon>Vertebrata</taxon>
        <taxon>Euteleostomi</taxon>
        <taxon>Amphibia</taxon>
        <taxon>Batrachia</taxon>
        <taxon>Caudata</taxon>
        <taxon>Salamandroidea</taxon>
        <taxon>Salamandridae</taxon>
        <taxon>Pleurodelinae</taxon>
        <taxon>Pleurodeles</taxon>
    </lineage>
</organism>
<accession>A0AAV7WA82</accession>
<feature type="region of interest" description="Disordered" evidence="1">
    <location>
        <begin position="138"/>
        <end position="178"/>
    </location>
</feature>
<feature type="compositionally biased region" description="Basic and acidic residues" evidence="1">
    <location>
        <begin position="166"/>
        <end position="178"/>
    </location>
</feature>
<comment type="caution">
    <text evidence="2">The sequence shown here is derived from an EMBL/GenBank/DDBJ whole genome shotgun (WGS) entry which is preliminary data.</text>
</comment>